<name>A0A1U6H640_9SPHN</name>
<evidence type="ECO:0000313" key="2">
    <source>
        <dbReference type="Proteomes" id="UP000190989"/>
    </source>
</evidence>
<protein>
    <submittedName>
        <fullName evidence="1">Uncharacterized protein</fullName>
    </submittedName>
</protein>
<gene>
    <name evidence="1" type="ORF">SAMN06295987_1011342</name>
</gene>
<dbReference type="AlphaFoldDB" id="A0A1U6H640"/>
<accession>A0A1U6H640</accession>
<dbReference type="Proteomes" id="UP000190989">
    <property type="component" value="Unassembled WGS sequence"/>
</dbReference>
<sequence>MKHRIVIHQTYRVERRIAVEIDAPNAACGCEMLASGAIDIPSFDDPRWIEFRTLEHEDYRPV</sequence>
<evidence type="ECO:0000313" key="1">
    <source>
        <dbReference type="EMBL" id="SLJ91228.1"/>
    </source>
</evidence>
<organism evidence="1 2">
    <name type="scientific">Novosphingobium mathurense</name>
    <dbReference type="NCBI Taxonomy" id="428990"/>
    <lineage>
        <taxon>Bacteria</taxon>
        <taxon>Pseudomonadati</taxon>
        <taxon>Pseudomonadota</taxon>
        <taxon>Alphaproteobacteria</taxon>
        <taxon>Sphingomonadales</taxon>
        <taxon>Sphingomonadaceae</taxon>
        <taxon>Novosphingobium</taxon>
    </lineage>
</organism>
<reference evidence="2" key="1">
    <citation type="submission" date="2017-02" db="EMBL/GenBank/DDBJ databases">
        <authorList>
            <person name="Varghese N."/>
            <person name="Submissions S."/>
        </authorList>
    </citation>
    <scope>NUCLEOTIDE SEQUENCE [LARGE SCALE GENOMIC DNA]</scope>
    <source>
        <strain evidence="2">SM117</strain>
    </source>
</reference>
<dbReference type="STRING" id="428990.SAMN06295987_1011342"/>
<dbReference type="RefSeq" id="WP_079729790.1">
    <property type="nucleotide sequence ID" value="NZ_FVZE01000001.1"/>
</dbReference>
<proteinExistence type="predicted"/>
<dbReference type="EMBL" id="FVZE01000001">
    <property type="protein sequence ID" value="SLJ91228.1"/>
    <property type="molecule type" value="Genomic_DNA"/>
</dbReference>
<keyword evidence="2" id="KW-1185">Reference proteome</keyword>